<dbReference type="OrthoDB" id="10058185at2759"/>
<keyword evidence="3" id="KW-1185">Reference proteome</keyword>
<accession>A0A8J4R765</accession>
<sequence>MRPSPAIDSSPPRSLSPSPQDPFSLSPLTTPIPIHFSLPYPFRFCLREMASRDDGTKRWCVVTRGRGVAARHLVEKLIS</sequence>
<feature type="region of interest" description="Disordered" evidence="1">
    <location>
        <begin position="1"/>
        <end position="26"/>
    </location>
</feature>
<evidence type="ECO:0000313" key="3">
    <source>
        <dbReference type="Proteomes" id="UP000737018"/>
    </source>
</evidence>
<reference evidence="2" key="1">
    <citation type="submission" date="2020-03" db="EMBL/GenBank/DDBJ databases">
        <title>Castanea mollissima Vanexum genome sequencing.</title>
        <authorList>
            <person name="Staton M."/>
        </authorList>
    </citation>
    <scope>NUCLEOTIDE SEQUENCE</scope>
    <source>
        <tissue evidence="2">Leaf</tissue>
    </source>
</reference>
<organism evidence="2 3">
    <name type="scientific">Castanea mollissima</name>
    <name type="common">Chinese chestnut</name>
    <dbReference type="NCBI Taxonomy" id="60419"/>
    <lineage>
        <taxon>Eukaryota</taxon>
        <taxon>Viridiplantae</taxon>
        <taxon>Streptophyta</taxon>
        <taxon>Embryophyta</taxon>
        <taxon>Tracheophyta</taxon>
        <taxon>Spermatophyta</taxon>
        <taxon>Magnoliopsida</taxon>
        <taxon>eudicotyledons</taxon>
        <taxon>Gunneridae</taxon>
        <taxon>Pentapetalae</taxon>
        <taxon>rosids</taxon>
        <taxon>fabids</taxon>
        <taxon>Fagales</taxon>
        <taxon>Fagaceae</taxon>
        <taxon>Castanea</taxon>
    </lineage>
</organism>
<comment type="caution">
    <text evidence="2">The sequence shown here is derived from an EMBL/GenBank/DDBJ whole genome shotgun (WGS) entry which is preliminary data.</text>
</comment>
<gene>
    <name evidence="2" type="ORF">CMV_009443</name>
</gene>
<dbReference type="Proteomes" id="UP000737018">
    <property type="component" value="Unassembled WGS sequence"/>
</dbReference>
<dbReference type="AlphaFoldDB" id="A0A8J4R765"/>
<evidence type="ECO:0000313" key="2">
    <source>
        <dbReference type="EMBL" id="KAF3966457.1"/>
    </source>
</evidence>
<protein>
    <submittedName>
        <fullName evidence="2">Uncharacterized protein</fullName>
    </submittedName>
</protein>
<evidence type="ECO:0000256" key="1">
    <source>
        <dbReference type="SAM" id="MobiDB-lite"/>
    </source>
</evidence>
<proteinExistence type="predicted"/>
<feature type="compositionally biased region" description="Low complexity" evidence="1">
    <location>
        <begin position="9"/>
        <end position="22"/>
    </location>
</feature>
<name>A0A8J4R765_9ROSI</name>
<dbReference type="EMBL" id="JRKL02001041">
    <property type="protein sequence ID" value="KAF3966457.1"/>
    <property type="molecule type" value="Genomic_DNA"/>
</dbReference>